<accession>A0A9N9HC91</accession>
<dbReference type="OrthoDB" id="2423195at2759"/>
<feature type="non-terminal residue" evidence="1">
    <location>
        <position position="301"/>
    </location>
</feature>
<dbReference type="EMBL" id="CAJVPI010005369">
    <property type="protein sequence ID" value="CAG8673632.1"/>
    <property type="molecule type" value="Genomic_DNA"/>
</dbReference>
<gene>
    <name evidence="1" type="ORF">PBRASI_LOCUS11437</name>
</gene>
<comment type="caution">
    <text evidence="1">The sequence shown here is derived from an EMBL/GenBank/DDBJ whole genome shotgun (WGS) entry which is preliminary data.</text>
</comment>
<evidence type="ECO:0000313" key="2">
    <source>
        <dbReference type="Proteomes" id="UP000789739"/>
    </source>
</evidence>
<keyword evidence="2" id="KW-1185">Reference proteome</keyword>
<dbReference type="Proteomes" id="UP000789739">
    <property type="component" value="Unassembled WGS sequence"/>
</dbReference>
<sequence>NPLAEEVLNKLASDKGIPRIRLICNSQVNVDAGLNERLVSFQSVALPFIALLIRNGIRESTFERQVNAIYSAVYAYIDSFIQDQVLNCVDELIRRKSLRDTSVEEQALLKNNAFIPVTCAQILLVLVRFINEILGRIREAKVNMTIQVIGGRLEQANNAWKDLLTSGHIVGDILSDGVADKPPYCFTVIDRELDKMKRILNMGKQSLEKGEENVKSSSENVSIDAKIIATQIELQRDYDPPGELSKLGKRHDNDAVNFQDIHIVPTSAEIFCKRSPFLPSSHSYAPHFLSAGPKRFLDIQF</sequence>
<feature type="non-terminal residue" evidence="1">
    <location>
        <position position="1"/>
    </location>
</feature>
<reference evidence="1" key="1">
    <citation type="submission" date="2021-06" db="EMBL/GenBank/DDBJ databases">
        <authorList>
            <person name="Kallberg Y."/>
            <person name="Tangrot J."/>
            <person name="Rosling A."/>
        </authorList>
    </citation>
    <scope>NUCLEOTIDE SEQUENCE</scope>
    <source>
        <strain evidence="1">BR232B</strain>
    </source>
</reference>
<organism evidence="1 2">
    <name type="scientific">Paraglomus brasilianum</name>
    <dbReference type="NCBI Taxonomy" id="144538"/>
    <lineage>
        <taxon>Eukaryota</taxon>
        <taxon>Fungi</taxon>
        <taxon>Fungi incertae sedis</taxon>
        <taxon>Mucoromycota</taxon>
        <taxon>Glomeromycotina</taxon>
        <taxon>Glomeromycetes</taxon>
        <taxon>Paraglomerales</taxon>
        <taxon>Paraglomeraceae</taxon>
        <taxon>Paraglomus</taxon>
    </lineage>
</organism>
<evidence type="ECO:0000313" key="1">
    <source>
        <dbReference type="EMBL" id="CAG8673632.1"/>
    </source>
</evidence>
<protein>
    <submittedName>
        <fullName evidence="1">957_t:CDS:1</fullName>
    </submittedName>
</protein>
<dbReference type="AlphaFoldDB" id="A0A9N9HC91"/>
<name>A0A9N9HC91_9GLOM</name>
<proteinExistence type="predicted"/>